<feature type="non-terminal residue" evidence="1">
    <location>
        <position position="158"/>
    </location>
</feature>
<accession>A0A5J4PY53</accession>
<proteinExistence type="predicted"/>
<dbReference type="InterPro" id="IPR011989">
    <property type="entry name" value="ARM-like"/>
</dbReference>
<reference evidence="1 2" key="1">
    <citation type="submission" date="2019-03" db="EMBL/GenBank/DDBJ databases">
        <title>Single cell metagenomics reveals metabolic interactions within the superorganism composed of flagellate Streblomastix strix and complex community of Bacteroidetes bacteria on its surface.</title>
        <authorList>
            <person name="Treitli S.C."/>
            <person name="Kolisko M."/>
            <person name="Husnik F."/>
            <person name="Keeling P."/>
            <person name="Hampl V."/>
        </authorList>
    </citation>
    <scope>NUCLEOTIDE SEQUENCE [LARGE SCALE GENOMIC DNA]</scope>
    <source>
        <strain evidence="1">ST1C</strain>
    </source>
</reference>
<protein>
    <submittedName>
        <fullName evidence="1">Uncharacterized protein</fullName>
    </submittedName>
</protein>
<gene>
    <name evidence="1" type="ORF">EZS28_055654</name>
</gene>
<sequence>MMSDINNAIHEGNNNVDDNGGLVLVALQIVQHFLLDKKLDIQQELEEGRFIDELFKFYSFIQSDQITNDFTVVLVHFVDDMTRDQKLKMKQEKYITPLIHLINCKDEDCLAYISMFLADIAIQMDLSDKIQQQNQIRSVFEKNKALPQLLKIMKSENF</sequence>
<organism evidence="1 2">
    <name type="scientific">Streblomastix strix</name>
    <dbReference type="NCBI Taxonomy" id="222440"/>
    <lineage>
        <taxon>Eukaryota</taxon>
        <taxon>Metamonada</taxon>
        <taxon>Preaxostyla</taxon>
        <taxon>Oxymonadida</taxon>
        <taxon>Streblomastigidae</taxon>
        <taxon>Streblomastix</taxon>
    </lineage>
</organism>
<comment type="caution">
    <text evidence="1">The sequence shown here is derived from an EMBL/GenBank/DDBJ whole genome shotgun (WGS) entry which is preliminary data.</text>
</comment>
<name>A0A5J4PY53_9EUKA</name>
<evidence type="ECO:0000313" key="2">
    <source>
        <dbReference type="Proteomes" id="UP000324800"/>
    </source>
</evidence>
<evidence type="ECO:0000313" key="1">
    <source>
        <dbReference type="EMBL" id="KAA6314022.1"/>
    </source>
</evidence>
<dbReference type="Proteomes" id="UP000324800">
    <property type="component" value="Unassembled WGS sequence"/>
</dbReference>
<dbReference type="Gene3D" id="1.25.10.10">
    <property type="entry name" value="Leucine-rich Repeat Variant"/>
    <property type="match status" value="1"/>
</dbReference>
<dbReference type="EMBL" id="SNRW01048053">
    <property type="protein sequence ID" value="KAA6314022.1"/>
    <property type="molecule type" value="Genomic_DNA"/>
</dbReference>
<dbReference type="SUPFAM" id="SSF48371">
    <property type="entry name" value="ARM repeat"/>
    <property type="match status" value="1"/>
</dbReference>
<dbReference type="AlphaFoldDB" id="A0A5J4PY53"/>
<dbReference type="InterPro" id="IPR016024">
    <property type="entry name" value="ARM-type_fold"/>
</dbReference>